<gene>
    <name evidence="2" type="ORF">CYMTET_16512</name>
</gene>
<sequence>MPDMMERGEQCRLDGKNNPGPGDGKDTIPSFVDAVMIEGMEDLEEYQECAQHEAPGRIKCLHLTEVAHTDDKKWDQNSKEKYTKYGSLQQLLKKHGLNTKLHVMVCGRTSTVYNHNQKVPERLGLNKKEVTQSLKELHDLTVSYAHNMYQLYRQLRQESQTGSEEEDENHPA</sequence>
<reference evidence="2 3" key="1">
    <citation type="journal article" date="2015" name="Genome Biol. Evol.">
        <title>Comparative Genomics of a Bacterivorous Green Alga Reveals Evolutionary Causalities and Consequences of Phago-Mixotrophic Mode of Nutrition.</title>
        <authorList>
            <person name="Burns J.A."/>
            <person name="Paasch A."/>
            <person name="Narechania A."/>
            <person name="Kim E."/>
        </authorList>
    </citation>
    <scope>NUCLEOTIDE SEQUENCE [LARGE SCALE GENOMIC DNA]</scope>
    <source>
        <strain evidence="2 3">PLY_AMNH</strain>
    </source>
</reference>
<dbReference type="Proteomes" id="UP001190700">
    <property type="component" value="Unassembled WGS sequence"/>
</dbReference>
<evidence type="ECO:0000313" key="3">
    <source>
        <dbReference type="Proteomes" id="UP001190700"/>
    </source>
</evidence>
<feature type="compositionally biased region" description="Basic and acidic residues" evidence="1">
    <location>
        <begin position="1"/>
        <end position="15"/>
    </location>
</feature>
<evidence type="ECO:0000256" key="1">
    <source>
        <dbReference type="SAM" id="MobiDB-lite"/>
    </source>
</evidence>
<organism evidence="2 3">
    <name type="scientific">Cymbomonas tetramitiformis</name>
    <dbReference type="NCBI Taxonomy" id="36881"/>
    <lineage>
        <taxon>Eukaryota</taxon>
        <taxon>Viridiplantae</taxon>
        <taxon>Chlorophyta</taxon>
        <taxon>Pyramimonadophyceae</taxon>
        <taxon>Pyramimonadales</taxon>
        <taxon>Pyramimonadaceae</taxon>
        <taxon>Cymbomonas</taxon>
    </lineage>
</organism>
<accession>A0AAE0L7V1</accession>
<name>A0AAE0L7V1_9CHLO</name>
<proteinExistence type="predicted"/>
<evidence type="ECO:0000313" key="2">
    <source>
        <dbReference type="EMBL" id="KAK3275356.1"/>
    </source>
</evidence>
<feature type="region of interest" description="Disordered" evidence="1">
    <location>
        <begin position="1"/>
        <end position="28"/>
    </location>
</feature>
<protein>
    <submittedName>
        <fullName evidence="2">Uncharacterized protein</fullName>
    </submittedName>
</protein>
<keyword evidence="3" id="KW-1185">Reference proteome</keyword>
<comment type="caution">
    <text evidence="2">The sequence shown here is derived from an EMBL/GenBank/DDBJ whole genome shotgun (WGS) entry which is preliminary data.</text>
</comment>
<dbReference type="AlphaFoldDB" id="A0AAE0L7V1"/>
<dbReference type="EMBL" id="LGRX02007275">
    <property type="protein sequence ID" value="KAK3275356.1"/>
    <property type="molecule type" value="Genomic_DNA"/>
</dbReference>